<keyword evidence="7" id="KW-1185">Reference proteome</keyword>
<dbReference type="InterPro" id="IPR001077">
    <property type="entry name" value="COMT_C"/>
</dbReference>
<gene>
    <name evidence="6" type="ORF">E1B28_005867</name>
</gene>
<feature type="compositionally biased region" description="Polar residues" evidence="4">
    <location>
        <begin position="737"/>
        <end position="746"/>
    </location>
</feature>
<evidence type="ECO:0000313" key="6">
    <source>
        <dbReference type="EMBL" id="KAG7095078.1"/>
    </source>
</evidence>
<dbReference type="SUPFAM" id="SSF53335">
    <property type="entry name" value="S-adenosyl-L-methionine-dependent methyltransferases"/>
    <property type="match status" value="1"/>
</dbReference>
<dbReference type="InterPro" id="IPR016461">
    <property type="entry name" value="COMT-like"/>
</dbReference>
<reference evidence="6" key="1">
    <citation type="journal article" date="2021" name="Genome Biol. Evol.">
        <title>The assembled and annotated genome of the fairy-ring fungus Marasmius oreades.</title>
        <authorList>
            <person name="Hiltunen M."/>
            <person name="Ament-Velasquez S.L."/>
            <person name="Johannesson H."/>
        </authorList>
    </citation>
    <scope>NUCLEOTIDE SEQUENCE</scope>
    <source>
        <strain evidence="6">03SP1</strain>
    </source>
</reference>
<dbReference type="SUPFAM" id="SSF46785">
    <property type="entry name" value="Winged helix' DNA-binding domain"/>
    <property type="match status" value="1"/>
</dbReference>
<feature type="region of interest" description="Disordered" evidence="4">
    <location>
        <begin position="25"/>
        <end position="80"/>
    </location>
</feature>
<evidence type="ECO:0000256" key="3">
    <source>
        <dbReference type="ARBA" id="ARBA00022691"/>
    </source>
</evidence>
<feature type="compositionally biased region" description="Low complexity" evidence="4">
    <location>
        <begin position="33"/>
        <end position="56"/>
    </location>
</feature>
<dbReference type="EMBL" id="CM032183">
    <property type="protein sequence ID" value="KAG7095078.1"/>
    <property type="molecule type" value="Genomic_DNA"/>
</dbReference>
<dbReference type="GO" id="GO:0032259">
    <property type="term" value="P:methylation"/>
    <property type="evidence" value="ECO:0007669"/>
    <property type="project" value="UniProtKB-KW"/>
</dbReference>
<evidence type="ECO:0000256" key="4">
    <source>
        <dbReference type="SAM" id="MobiDB-lite"/>
    </source>
</evidence>
<dbReference type="Proteomes" id="UP001049176">
    <property type="component" value="Chromosome 3"/>
</dbReference>
<feature type="region of interest" description="Disordered" evidence="4">
    <location>
        <begin position="310"/>
        <end position="336"/>
    </location>
</feature>
<dbReference type="Pfam" id="PF00891">
    <property type="entry name" value="Methyltransf_2"/>
    <property type="match status" value="1"/>
</dbReference>
<organism evidence="6 7">
    <name type="scientific">Marasmius oreades</name>
    <name type="common">fairy-ring Marasmius</name>
    <dbReference type="NCBI Taxonomy" id="181124"/>
    <lineage>
        <taxon>Eukaryota</taxon>
        <taxon>Fungi</taxon>
        <taxon>Dikarya</taxon>
        <taxon>Basidiomycota</taxon>
        <taxon>Agaricomycotina</taxon>
        <taxon>Agaricomycetes</taxon>
        <taxon>Agaricomycetidae</taxon>
        <taxon>Agaricales</taxon>
        <taxon>Marasmiineae</taxon>
        <taxon>Marasmiaceae</taxon>
        <taxon>Marasmius</taxon>
    </lineage>
</organism>
<dbReference type="RefSeq" id="XP_043011548.1">
    <property type="nucleotide sequence ID" value="XM_043150460.1"/>
</dbReference>
<evidence type="ECO:0000256" key="2">
    <source>
        <dbReference type="ARBA" id="ARBA00022679"/>
    </source>
</evidence>
<dbReference type="Gene3D" id="1.10.10.10">
    <property type="entry name" value="Winged helix-like DNA-binding domain superfamily/Winged helix DNA-binding domain"/>
    <property type="match status" value="1"/>
</dbReference>
<dbReference type="GO" id="GO:0008171">
    <property type="term" value="F:O-methyltransferase activity"/>
    <property type="evidence" value="ECO:0007669"/>
    <property type="project" value="InterPro"/>
</dbReference>
<dbReference type="PROSITE" id="PS51683">
    <property type="entry name" value="SAM_OMT_II"/>
    <property type="match status" value="1"/>
</dbReference>
<feature type="compositionally biased region" description="Polar residues" evidence="4">
    <location>
        <begin position="713"/>
        <end position="724"/>
    </location>
</feature>
<keyword evidence="2" id="KW-0808">Transferase</keyword>
<dbReference type="AlphaFoldDB" id="A0A9P7S4J8"/>
<dbReference type="InterPro" id="IPR036388">
    <property type="entry name" value="WH-like_DNA-bd_sf"/>
</dbReference>
<name>A0A9P7S4J8_9AGAR</name>
<dbReference type="PANTHER" id="PTHR43712">
    <property type="entry name" value="PUTATIVE (AFU_ORTHOLOGUE AFUA_4G14580)-RELATED"/>
    <property type="match status" value="1"/>
</dbReference>
<feature type="region of interest" description="Disordered" evidence="4">
    <location>
        <begin position="677"/>
        <end position="818"/>
    </location>
</feature>
<evidence type="ECO:0000313" key="7">
    <source>
        <dbReference type="Proteomes" id="UP001049176"/>
    </source>
</evidence>
<evidence type="ECO:0000256" key="1">
    <source>
        <dbReference type="ARBA" id="ARBA00022603"/>
    </source>
</evidence>
<evidence type="ECO:0000259" key="5">
    <source>
        <dbReference type="Pfam" id="PF00891"/>
    </source>
</evidence>
<keyword evidence="3" id="KW-0949">S-adenosyl-L-methionine</keyword>
<dbReference type="GeneID" id="66074943"/>
<dbReference type="KEGG" id="more:E1B28_005867"/>
<accession>A0A9P7S4J8</accession>
<feature type="domain" description="O-methyltransferase C-terminal" evidence="5">
    <location>
        <begin position="366"/>
        <end position="507"/>
    </location>
</feature>
<proteinExistence type="predicted"/>
<feature type="compositionally biased region" description="Low complexity" evidence="4">
    <location>
        <begin position="765"/>
        <end position="786"/>
    </location>
</feature>
<dbReference type="InterPro" id="IPR029063">
    <property type="entry name" value="SAM-dependent_MTases_sf"/>
</dbReference>
<keyword evidence="1" id="KW-0489">Methyltransferase</keyword>
<sequence>MTFVVLRQLHSIIGEALDDIERVYAEASSSPDTSGPHSTSTLPPSPSSPSCHSSRSMFGNSYASPPPSPSTASPPTINNVASIDFPSLDSPYDPASPSETLTAHPEVFSAINRIVAACGQMSATVQPPFLTLCDAVMGYHLPSCMRLFEASHTPEILKKAGPNGLHVKAIAEENGVDATKLAHILRLLCTHHFVREVTPNVFANNRLSSMIDSGKSIEELRESPEIKYENSNGIAAFVGLCTDELHKASAFLTEAYLLSPKAHLNGKEPTRAPFNYAFGCEGVDFFGWLEGEGIQGKHVNGRARSESIKLPGMFSRPSHGTSDHQRSNAMGTSDVPAGTQYTGGQAENPNQFRLERFGIAMAGTDSWEVPGAALNAFDWELLPRGSLIVDVGGGIGSTMMLLAHAFSRPGDEDAMNFKFIIQDRQVVVDMGEKAWRAKCPEYLDLEIAEFKVHDFFTPQPIKDPAVFFLRVVLHDWPTDYARLILLRLRDAASPRTKLLIADFIIPLACTDDFGSRSTEDGDGIEGIMGAENLLAPAPLLPNLGKASANVYWMDLTMQVTFNGQERTLREIVALARSAGWKVTRVVKAHGSHFGHITAIPTDIPLQNRVSSSLPSDGRKVSSQTSGTLNIPREILTRSMSRCCTPTFGSGRVLPSLEDATVKNRFGFVYTKVSGKRNPNVETLKPAPNVATARKPRPSPLSIPNSPPSAPLRINTSSLSQTQSVIRRRPSHAHMAQLYSQSHQGSISLAPGISSRHPPPSPLSPRLPVSPLSRRSSLANLSLGAASQNPPSLIPIRQLNETSNPTAPPPPSPTVSRHKLTHRQSFAQLTPARKRSESIVNHSPKPELSSLARTFHHLGDAVQRETRTYATRVLDFTDTLRKDEATQLEEDSRKAGCSLLAAAVQIEKGSVARRGDSY</sequence>
<dbReference type="OrthoDB" id="2410195at2759"/>
<protein>
    <recommendedName>
        <fullName evidence="5">O-methyltransferase C-terminal domain-containing protein</fullName>
    </recommendedName>
</protein>
<comment type="caution">
    <text evidence="6">The sequence shown here is derived from an EMBL/GenBank/DDBJ whole genome shotgun (WGS) entry which is preliminary data.</text>
</comment>
<dbReference type="PANTHER" id="PTHR43712:SF2">
    <property type="entry name" value="O-METHYLTRANSFERASE CICE"/>
    <property type="match status" value="1"/>
</dbReference>
<dbReference type="Gene3D" id="3.40.50.150">
    <property type="entry name" value="Vaccinia Virus protein VP39"/>
    <property type="match status" value="1"/>
</dbReference>
<feature type="compositionally biased region" description="Pro residues" evidence="4">
    <location>
        <begin position="697"/>
        <end position="709"/>
    </location>
</feature>
<dbReference type="InterPro" id="IPR036390">
    <property type="entry name" value="WH_DNA-bd_sf"/>
</dbReference>